<dbReference type="InterPro" id="IPR018391">
    <property type="entry name" value="PQQ_b-propeller_rpt"/>
</dbReference>
<proteinExistence type="predicted"/>
<dbReference type="InterPro" id="IPR002372">
    <property type="entry name" value="PQQ_rpt_dom"/>
</dbReference>
<gene>
    <name evidence="3" type="ORF">ETAA1_16010</name>
</gene>
<keyword evidence="4" id="KW-1185">Reference proteome</keyword>
<feature type="domain" description="Pyrrolo-quinoline quinone repeat" evidence="2">
    <location>
        <begin position="50"/>
        <end position="177"/>
    </location>
</feature>
<dbReference type="KEGG" id="uli:ETAA1_16010"/>
<keyword evidence="1" id="KW-0732">Signal</keyword>
<organism evidence="3 4">
    <name type="scientific">Urbifossiella limnaea</name>
    <dbReference type="NCBI Taxonomy" id="2528023"/>
    <lineage>
        <taxon>Bacteria</taxon>
        <taxon>Pseudomonadati</taxon>
        <taxon>Planctomycetota</taxon>
        <taxon>Planctomycetia</taxon>
        <taxon>Gemmatales</taxon>
        <taxon>Gemmataceae</taxon>
        <taxon>Urbifossiella</taxon>
    </lineage>
</organism>
<dbReference type="RefSeq" id="WP_145235988.1">
    <property type="nucleotide sequence ID" value="NZ_CP036273.1"/>
</dbReference>
<feature type="chain" id="PRO_5021938365" evidence="1">
    <location>
        <begin position="20"/>
        <end position="406"/>
    </location>
</feature>
<dbReference type="OrthoDB" id="244732at2"/>
<dbReference type="AlphaFoldDB" id="A0A517XQ91"/>
<dbReference type="Gene3D" id="2.130.10.10">
    <property type="entry name" value="YVTN repeat-like/Quinoprotein amine dehydrogenase"/>
    <property type="match status" value="2"/>
</dbReference>
<dbReference type="PANTHER" id="PTHR34512">
    <property type="entry name" value="CELL SURFACE PROTEIN"/>
    <property type="match status" value="1"/>
</dbReference>
<dbReference type="InterPro" id="IPR015943">
    <property type="entry name" value="WD40/YVTN_repeat-like_dom_sf"/>
</dbReference>
<dbReference type="Proteomes" id="UP000319576">
    <property type="component" value="Chromosome"/>
</dbReference>
<dbReference type="Pfam" id="PF13360">
    <property type="entry name" value="PQQ_2"/>
    <property type="match status" value="2"/>
</dbReference>
<evidence type="ECO:0000313" key="3">
    <source>
        <dbReference type="EMBL" id="QDU19671.1"/>
    </source>
</evidence>
<feature type="domain" description="Pyrrolo-quinoline quinone repeat" evidence="2">
    <location>
        <begin position="285"/>
        <end position="358"/>
    </location>
</feature>
<evidence type="ECO:0000256" key="1">
    <source>
        <dbReference type="SAM" id="SignalP"/>
    </source>
</evidence>
<feature type="signal peptide" evidence="1">
    <location>
        <begin position="1"/>
        <end position="19"/>
    </location>
</feature>
<reference evidence="3 4" key="1">
    <citation type="submission" date="2019-02" db="EMBL/GenBank/DDBJ databases">
        <title>Deep-cultivation of Planctomycetes and their phenomic and genomic characterization uncovers novel biology.</title>
        <authorList>
            <person name="Wiegand S."/>
            <person name="Jogler M."/>
            <person name="Boedeker C."/>
            <person name="Pinto D."/>
            <person name="Vollmers J."/>
            <person name="Rivas-Marin E."/>
            <person name="Kohn T."/>
            <person name="Peeters S.H."/>
            <person name="Heuer A."/>
            <person name="Rast P."/>
            <person name="Oberbeckmann S."/>
            <person name="Bunk B."/>
            <person name="Jeske O."/>
            <person name="Meyerdierks A."/>
            <person name="Storesund J.E."/>
            <person name="Kallscheuer N."/>
            <person name="Luecker S."/>
            <person name="Lage O.M."/>
            <person name="Pohl T."/>
            <person name="Merkel B.J."/>
            <person name="Hornburger P."/>
            <person name="Mueller R.-W."/>
            <person name="Bruemmer F."/>
            <person name="Labrenz M."/>
            <person name="Spormann A.M."/>
            <person name="Op den Camp H."/>
            <person name="Overmann J."/>
            <person name="Amann R."/>
            <person name="Jetten M.S.M."/>
            <person name="Mascher T."/>
            <person name="Medema M.H."/>
            <person name="Devos D.P."/>
            <person name="Kaster A.-K."/>
            <person name="Ovreas L."/>
            <person name="Rohde M."/>
            <person name="Galperin M.Y."/>
            <person name="Jogler C."/>
        </authorList>
    </citation>
    <scope>NUCLEOTIDE SEQUENCE [LARGE SCALE GENOMIC DNA]</scope>
    <source>
        <strain evidence="3 4">ETA_A1</strain>
    </source>
</reference>
<sequence precursor="true">MTRLLLPALLLAATLPALRADAPPDRWPAFRGTGDSLTSAKALPLKWSPTENIAWTVELPGYGQSSPVVWKDRVFVTSAEGEFKDTLHVIRLDLATGKEAWKKSFRNTQRVKATDYVSKCAPTPVVTADRVFALFESGDLLALDHAGKEVWRRNLEADFGPLRGNHGLGTSPVLAGNTLLVLVAQGSSYLLAVDAATGKDLWKADHPFGGSWTSPAVVTVEGKPAAVVSSPGLAAAFDVATGAKQWELGGLTGNTVATPTPAGDLLVLGSSDRASQVAVRPGAKADERVAWRSAEGVSSFGSPLVYGKYGFSVSRDGVAVCFDPATGKSVWDHRLPGSCWASPVGGAGHVYFFTKDGVTAVVKPGPEPEIVAENRLPGRGRVYGVAAVEGAFLVRTGSALHKVVGK</sequence>
<dbReference type="PANTHER" id="PTHR34512:SF30">
    <property type="entry name" value="OUTER MEMBRANE PROTEIN ASSEMBLY FACTOR BAMB"/>
    <property type="match status" value="1"/>
</dbReference>
<dbReference type="SUPFAM" id="SSF50998">
    <property type="entry name" value="Quinoprotein alcohol dehydrogenase-like"/>
    <property type="match status" value="1"/>
</dbReference>
<dbReference type="InterPro" id="IPR011047">
    <property type="entry name" value="Quinoprotein_ADH-like_sf"/>
</dbReference>
<dbReference type="EMBL" id="CP036273">
    <property type="protein sequence ID" value="QDU19671.1"/>
    <property type="molecule type" value="Genomic_DNA"/>
</dbReference>
<evidence type="ECO:0000313" key="4">
    <source>
        <dbReference type="Proteomes" id="UP000319576"/>
    </source>
</evidence>
<protein>
    <submittedName>
        <fullName evidence="3">Outer membrane biogenesis protein BamB</fullName>
    </submittedName>
</protein>
<accession>A0A517XQ91</accession>
<dbReference type="SMART" id="SM00564">
    <property type="entry name" value="PQQ"/>
    <property type="match status" value="3"/>
</dbReference>
<evidence type="ECO:0000259" key="2">
    <source>
        <dbReference type="Pfam" id="PF13360"/>
    </source>
</evidence>
<name>A0A517XQ91_9BACT</name>